<dbReference type="Pfam" id="PF07690">
    <property type="entry name" value="MFS_1"/>
    <property type="match status" value="2"/>
</dbReference>
<feature type="transmembrane region" description="Helical" evidence="6">
    <location>
        <begin position="175"/>
        <end position="195"/>
    </location>
</feature>
<protein>
    <submittedName>
        <fullName evidence="8">MFS transporter</fullName>
    </submittedName>
</protein>
<feature type="transmembrane region" description="Helical" evidence="6">
    <location>
        <begin position="349"/>
        <end position="371"/>
    </location>
</feature>
<accession>A0ABX0F943</accession>
<dbReference type="InterPro" id="IPR011701">
    <property type="entry name" value="MFS"/>
</dbReference>
<evidence type="ECO:0000256" key="6">
    <source>
        <dbReference type="SAM" id="Phobius"/>
    </source>
</evidence>
<evidence type="ECO:0000256" key="4">
    <source>
        <dbReference type="ARBA" id="ARBA00022989"/>
    </source>
</evidence>
<evidence type="ECO:0000313" key="8">
    <source>
        <dbReference type="EMBL" id="NGZ77482.1"/>
    </source>
</evidence>
<dbReference type="PANTHER" id="PTHR23506:SF23">
    <property type="entry name" value="GH10249P"/>
    <property type="match status" value="1"/>
</dbReference>
<dbReference type="Gene3D" id="1.20.1250.20">
    <property type="entry name" value="MFS general substrate transporter like domains"/>
    <property type="match status" value="2"/>
</dbReference>
<comment type="subcellular location">
    <subcellularLocation>
        <location evidence="1">Cell membrane</location>
        <topology evidence="1">Multi-pass membrane protein</topology>
    </subcellularLocation>
</comment>
<keyword evidence="5 6" id="KW-0472">Membrane</keyword>
<organism evidence="8 9">
    <name type="scientific">Saccharibacillus alkalitolerans</name>
    <dbReference type="NCBI Taxonomy" id="2705290"/>
    <lineage>
        <taxon>Bacteria</taxon>
        <taxon>Bacillati</taxon>
        <taxon>Bacillota</taxon>
        <taxon>Bacilli</taxon>
        <taxon>Bacillales</taxon>
        <taxon>Paenibacillaceae</taxon>
        <taxon>Saccharibacillus</taxon>
    </lineage>
</organism>
<name>A0ABX0F943_9BACL</name>
<keyword evidence="2" id="KW-0813">Transport</keyword>
<gene>
    <name evidence="8" type="ORF">GYN08_19510</name>
</gene>
<dbReference type="InterPro" id="IPR020846">
    <property type="entry name" value="MFS_dom"/>
</dbReference>
<comment type="caution">
    <text evidence="8">The sequence shown here is derived from an EMBL/GenBank/DDBJ whole genome shotgun (WGS) entry which is preliminary data.</text>
</comment>
<dbReference type="CDD" id="cd17325">
    <property type="entry name" value="MFS_MdtG_SLC18_like"/>
    <property type="match status" value="1"/>
</dbReference>
<feature type="transmembrane region" description="Helical" evidence="6">
    <location>
        <begin position="287"/>
        <end position="305"/>
    </location>
</feature>
<feature type="transmembrane region" description="Helical" evidence="6">
    <location>
        <begin position="21"/>
        <end position="44"/>
    </location>
</feature>
<feature type="transmembrane region" description="Helical" evidence="6">
    <location>
        <begin position="258"/>
        <end position="280"/>
    </location>
</feature>
<evidence type="ECO:0000256" key="1">
    <source>
        <dbReference type="ARBA" id="ARBA00004651"/>
    </source>
</evidence>
<dbReference type="InterPro" id="IPR036259">
    <property type="entry name" value="MFS_trans_sf"/>
</dbReference>
<dbReference type="Proteomes" id="UP000800303">
    <property type="component" value="Unassembled WGS sequence"/>
</dbReference>
<dbReference type="InterPro" id="IPR001958">
    <property type="entry name" value="Tet-R_TetA/multi-R_MdtG-like"/>
</dbReference>
<feature type="transmembrane region" description="Helical" evidence="6">
    <location>
        <begin position="56"/>
        <end position="77"/>
    </location>
</feature>
<feature type="transmembrane region" description="Helical" evidence="6">
    <location>
        <begin position="311"/>
        <end position="337"/>
    </location>
</feature>
<keyword evidence="3 6" id="KW-0812">Transmembrane</keyword>
<dbReference type="PROSITE" id="PS50850">
    <property type="entry name" value="MFS"/>
    <property type="match status" value="1"/>
</dbReference>
<dbReference type="PRINTS" id="PR01035">
    <property type="entry name" value="TCRTETA"/>
</dbReference>
<keyword evidence="9" id="KW-1185">Reference proteome</keyword>
<evidence type="ECO:0000259" key="7">
    <source>
        <dbReference type="PROSITE" id="PS50850"/>
    </source>
</evidence>
<keyword evidence="4 6" id="KW-1133">Transmembrane helix</keyword>
<evidence type="ECO:0000256" key="2">
    <source>
        <dbReference type="ARBA" id="ARBA00022448"/>
    </source>
</evidence>
<dbReference type="RefSeq" id="WP_166277908.1">
    <property type="nucleotide sequence ID" value="NZ_JAAFGS010000008.1"/>
</dbReference>
<evidence type="ECO:0000256" key="5">
    <source>
        <dbReference type="ARBA" id="ARBA00023136"/>
    </source>
</evidence>
<feature type="transmembrane region" description="Helical" evidence="6">
    <location>
        <begin position="117"/>
        <end position="135"/>
    </location>
</feature>
<feature type="domain" description="Major facilitator superfamily (MFS) profile" evidence="7">
    <location>
        <begin position="22"/>
        <end position="401"/>
    </location>
</feature>
<feature type="transmembrane region" description="Helical" evidence="6">
    <location>
        <begin position="377"/>
        <end position="396"/>
    </location>
</feature>
<feature type="transmembrane region" description="Helical" evidence="6">
    <location>
        <begin position="89"/>
        <end position="111"/>
    </location>
</feature>
<dbReference type="SUPFAM" id="SSF103473">
    <property type="entry name" value="MFS general substrate transporter"/>
    <property type="match status" value="1"/>
</dbReference>
<dbReference type="InterPro" id="IPR050930">
    <property type="entry name" value="MFS_Vesicular_Transporter"/>
</dbReference>
<feature type="transmembrane region" description="Helical" evidence="6">
    <location>
        <begin position="215"/>
        <end position="238"/>
    </location>
</feature>
<proteinExistence type="predicted"/>
<feature type="transmembrane region" description="Helical" evidence="6">
    <location>
        <begin position="147"/>
        <end position="169"/>
    </location>
</feature>
<evidence type="ECO:0000256" key="3">
    <source>
        <dbReference type="ARBA" id="ARBA00022692"/>
    </source>
</evidence>
<evidence type="ECO:0000313" key="9">
    <source>
        <dbReference type="Proteomes" id="UP000800303"/>
    </source>
</evidence>
<sequence length="401" mass="41524">MGEKLGGSALRETGKGSNPSAVLWVVGIAIFVDMLIYGLIVPILPVYAEELGASESMIGALFASYAIALFAATPFWGMLSDRIGRKKPLLWGLLGLAAATLLFAFAESFAWLVAARVLQGISAAATWTAGLALIAEHYSPETRGRAMGLALSGQAAGTLLGPTVGGWLYELGGYTLPFLCAAGLALLDGILRVVLLRRTEERRLVEKEKGSVWALLRHPALLVTGGAIAIGAAVPTVLEPTLPLHLHESLGASPGTVGLLFAVPTLAYGLVAPIIGTLSARWGHSRTIAAGLLVTALALPLNAAVDGVWQQAAALALLGAGMGTVLTPTLPRLALLAERHGNASYGATFAVYNTAYSAGMMVGPLLGGVLMQGFGLLTAYSVFGAVSLLYITAFILNRKKA</sequence>
<dbReference type="PANTHER" id="PTHR23506">
    <property type="entry name" value="GH10249P"/>
    <property type="match status" value="1"/>
</dbReference>
<dbReference type="EMBL" id="JAAFGS010000008">
    <property type="protein sequence ID" value="NGZ77482.1"/>
    <property type="molecule type" value="Genomic_DNA"/>
</dbReference>
<reference evidence="8 9" key="1">
    <citation type="submission" date="2020-01" db="EMBL/GenBank/DDBJ databases">
        <title>Polyphasic characterisation and genomic insights into a novel alkali tolerant bacterium VR-M41.</title>
        <authorList>
            <person name="Vemuluri V.R."/>
        </authorList>
    </citation>
    <scope>NUCLEOTIDE SEQUENCE [LARGE SCALE GENOMIC DNA]</scope>
    <source>
        <strain evidence="8 9">VR-M41</strain>
    </source>
</reference>